<feature type="non-terminal residue" evidence="1">
    <location>
        <position position="51"/>
    </location>
</feature>
<accession>A0A381SDE6</accession>
<sequence>MPPSILLTSRVPSSVLTRLKTVGQVELATDHLTPAALQERVSGKRALVCVT</sequence>
<dbReference type="AlphaFoldDB" id="A0A381SDE6"/>
<name>A0A381SDE6_9ZZZZ</name>
<evidence type="ECO:0000313" key="1">
    <source>
        <dbReference type="EMBL" id="SVA02026.1"/>
    </source>
</evidence>
<gene>
    <name evidence="1" type="ORF">METZ01_LOCUS54880</name>
</gene>
<reference evidence="1" key="1">
    <citation type="submission" date="2018-05" db="EMBL/GenBank/DDBJ databases">
        <authorList>
            <person name="Lanie J.A."/>
            <person name="Ng W.-L."/>
            <person name="Kazmierczak K.M."/>
            <person name="Andrzejewski T.M."/>
            <person name="Davidsen T.M."/>
            <person name="Wayne K.J."/>
            <person name="Tettelin H."/>
            <person name="Glass J.I."/>
            <person name="Rusch D."/>
            <person name="Podicherti R."/>
            <person name="Tsui H.-C.T."/>
            <person name="Winkler M.E."/>
        </authorList>
    </citation>
    <scope>NUCLEOTIDE SEQUENCE</scope>
</reference>
<protein>
    <recommendedName>
        <fullName evidence="2">D-isomer specific 2-hydroxyacid dehydrogenase catalytic domain-containing protein</fullName>
    </recommendedName>
</protein>
<evidence type="ECO:0008006" key="2">
    <source>
        <dbReference type="Google" id="ProtNLM"/>
    </source>
</evidence>
<dbReference type="EMBL" id="UINC01002963">
    <property type="protein sequence ID" value="SVA02026.1"/>
    <property type="molecule type" value="Genomic_DNA"/>
</dbReference>
<organism evidence="1">
    <name type="scientific">marine metagenome</name>
    <dbReference type="NCBI Taxonomy" id="408172"/>
    <lineage>
        <taxon>unclassified sequences</taxon>
        <taxon>metagenomes</taxon>
        <taxon>ecological metagenomes</taxon>
    </lineage>
</organism>
<proteinExistence type="predicted"/>